<name>A0A4Y1MVS0_9PROT</name>
<dbReference type="AlphaFoldDB" id="A0A4Y1MVS0"/>
<organism evidence="1">
    <name type="scientific">Roseomonas mucosa</name>
    <dbReference type="NCBI Taxonomy" id="207340"/>
    <lineage>
        <taxon>Bacteria</taxon>
        <taxon>Pseudomonadati</taxon>
        <taxon>Pseudomonadota</taxon>
        <taxon>Alphaproteobacteria</taxon>
        <taxon>Acetobacterales</taxon>
        <taxon>Roseomonadaceae</taxon>
        <taxon>Roseomonas</taxon>
    </lineage>
</organism>
<protein>
    <submittedName>
        <fullName evidence="1">Uncharacterized protein</fullName>
    </submittedName>
</protein>
<accession>A0A4Y1MVS0</accession>
<reference evidence="1" key="1">
    <citation type="submission" date="2017-12" db="EMBL/GenBank/DDBJ databases">
        <authorList>
            <person name="Martens C."/>
            <person name="Dahlstrom E."/>
            <person name="Barbian K."/>
            <person name="Sykora L."/>
            <person name="Ricklefs S."/>
            <person name="Bruno D."/>
            <person name="Anzick I."/>
            <person name="Myles I."/>
            <person name="Datta S.K."/>
        </authorList>
    </citation>
    <scope>NUCLEOTIDE SEQUENCE</scope>
    <source>
        <strain evidence="1">AD2</strain>
    </source>
</reference>
<sequence>MFEGIICQRILNDLILHWYMAQSGHITNETGHKIFHSRMRRSVRGQ</sequence>
<proteinExistence type="predicted"/>
<gene>
    <name evidence="1" type="ORF">RADP37_01696</name>
</gene>
<evidence type="ECO:0000313" key="1">
    <source>
        <dbReference type="EMBL" id="AWV22112.1"/>
    </source>
</evidence>
<dbReference type="EMBL" id="CP025189">
    <property type="protein sequence ID" value="AWV22112.1"/>
    <property type="molecule type" value="Genomic_DNA"/>
</dbReference>